<dbReference type="InterPro" id="IPR029044">
    <property type="entry name" value="Nucleotide-diphossugar_trans"/>
</dbReference>
<evidence type="ECO:0000259" key="1">
    <source>
        <dbReference type="Pfam" id="PF00535"/>
    </source>
</evidence>
<accession>A0ABQ6F661</accession>
<evidence type="ECO:0000313" key="3">
    <source>
        <dbReference type="Proteomes" id="UP001157138"/>
    </source>
</evidence>
<dbReference type="Pfam" id="PF00535">
    <property type="entry name" value="Glycos_transf_2"/>
    <property type="match status" value="1"/>
</dbReference>
<evidence type="ECO:0000313" key="2">
    <source>
        <dbReference type="EMBL" id="GLT20426.1"/>
    </source>
</evidence>
<sequence length="333" mass="38672">MQGNMFSLNSTCNYFDKYKTTKSHLVYSHEPVDKKELRVSITIPTFRRPALLLEAVESAARQNAKIKYEIVIVDNDDSREFTQQIIEGLSSISCNVRYYVNHENIGMFGNWNRCIELANAKRLTILNDDDLLDENWLSVVSQYEQYSLVKPNNRSFTHVSEIEPYLAGGKITTKELALKECFWGNINPGSLGMVLDKQACLSLGGFNPDLYPTSDYDFLCRYINNYSSVKITANLSHYRWAENESMKKAVLEKFVCNDFDMRAAFYHQSPLISFTCRVLSVRYFERLSRVNKELDFDVIKKHIKLSDLDLKLIAIFRVRFFWSMLKLLTKVCL</sequence>
<dbReference type="PANTHER" id="PTHR22916:SF3">
    <property type="entry name" value="UDP-GLCNAC:BETAGAL BETA-1,3-N-ACETYLGLUCOSAMINYLTRANSFERASE-LIKE PROTEIN 1"/>
    <property type="match status" value="1"/>
</dbReference>
<name>A0ABQ6F661_9VIBR</name>
<dbReference type="Proteomes" id="UP001157138">
    <property type="component" value="Unassembled WGS sequence"/>
</dbReference>
<dbReference type="InterPro" id="IPR001173">
    <property type="entry name" value="Glyco_trans_2-like"/>
</dbReference>
<protein>
    <recommendedName>
        <fullName evidence="1">Glycosyltransferase 2-like domain-containing protein</fullName>
    </recommendedName>
</protein>
<keyword evidence="3" id="KW-1185">Reference proteome</keyword>
<dbReference type="PANTHER" id="PTHR22916">
    <property type="entry name" value="GLYCOSYLTRANSFERASE"/>
    <property type="match status" value="1"/>
</dbReference>
<organism evidence="2 3">
    <name type="scientific">Vibrio zhanjiangensis</name>
    <dbReference type="NCBI Taxonomy" id="1046128"/>
    <lineage>
        <taxon>Bacteria</taxon>
        <taxon>Pseudomonadati</taxon>
        <taxon>Pseudomonadota</taxon>
        <taxon>Gammaproteobacteria</taxon>
        <taxon>Vibrionales</taxon>
        <taxon>Vibrionaceae</taxon>
        <taxon>Vibrio</taxon>
    </lineage>
</organism>
<feature type="domain" description="Glycosyltransferase 2-like" evidence="1">
    <location>
        <begin position="40"/>
        <end position="139"/>
    </location>
</feature>
<dbReference type="CDD" id="cd00761">
    <property type="entry name" value="Glyco_tranf_GTA_type"/>
    <property type="match status" value="1"/>
</dbReference>
<proteinExistence type="predicted"/>
<dbReference type="EMBL" id="BSPW01000108">
    <property type="protein sequence ID" value="GLT20426.1"/>
    <property type="molecule type" value="Genomic_DNA"/>
</dbReference>
<comment type="caution">
    <text evidence="2">The sequence shown here is derived from an EMBL/GenBank/DDBJ whole genome shotgun (WGS) entry which is preliminary data.</text>
</comment>
<dbReference type="SUPFAM" id="SSF53448">
    <property type="entry name" value="Nucleotide-diphospho-sugar transferases"/>
    <property type="match status" value="1"/>
</dbReference>
<dbReference type="Gene3D" id="3.90.550.10">
    <property type="entry name" value="Spore Coat Polysaccharide Biosynthesis Protein SpsA, Chain A"/>
    <property type="match status" value="1"/>
</dbReference>
<reference evidence="3" key="1">
    <citation type="journal article" date="2019" name="Int. J. Syst. Evol. Microbiol.">
        <title>The Global Catalogue of Microorganisms (GCM) 10K type strain sequencing project: providing services to taxonomists for standard genome sequencing and annotation.</title>
        <authorList>
            <consortium name="The Broad Institute Genomics Platform"/>
            <consortium name="The Broad Institute Genome Sequencing Center for Infectious Disease"/>
            <person name="Wu L."/>
            <person name="Ma J."/>
        </authorList>
    </citation>
    <scope>NUCLEOTIDE SEQUENCE [LARGE SCALE GENOMIC DNA]</scope>
    <source>
        <strain evidence="3">NBRC 108723</strain>
    </source>
</reference>
<gene>
    <name evidence="2" type="ORF">GCM10007938_42100</name>
</gene>